<dbReference type="SUPFAM" id="SSF81761">
    <property type="entry name" value="X-Prolyl dipeptidyl aminopeptidase PepX, N-terminal domain"/>
    <property type="match status" value="1"/>
</dbReference>
<keyword evidence="3" id="KW-1185">Reference proteome</keyword>
<dbReference type="KEGG" id="vpy:HZI73_02855"/>
<organism evidence="2 3">
    <name type="scientific">Vallitalea pronyensis</name>
    <dbReference type="NCBI Taxonomy" id="1348613"/>
    <lineage>
        <taxon>Bacteria</taxon>
        <taxon>Bacillati</taxon>
        <taxon>Bacillota</taxon>
        <taxon>Clostridia</taxon>
        <taxon>Lachnospirales</taxon>
        <taxon>Vallitaleaceae</taxon>
        <taxon>Vallitalea</taxon>
    </lineage>
</organism>
<evidence type="ECO:0000313" key="2">
    <source>
        <dbReference type="EMBL" id="QUI21287.1"/>
    </source>
</evidence>
<proteinExistence type="predicted"/>
<evidence type="ECO:0000256" key="1">
    <source>
        <dbReference type="ARBA" id="ARBA00022729"/>
    </source>
</evidence>
<dbReference type="Gene3D" id="2.60.40.1220">
    <property type="match status" value="3"/>
</dbReference>
<dbReference type="Proteomes" id="UP000683246">
    <property type="component" value="Chromosome"/>
</dbReference>
<accession>A0A8J8MGC7</accession>
<dbReference type="AlphaFoldDB" id="A0A8J8MGC7"/>
<dbReference type="EMBL" id="CP058649">
    <property type="protein sequence ID" value="QUI21287.1"/>
    <property type="molecule type" value="Genomic_DNA"/>
</dbReference>
<gene>
    <name evidence="2" type="ORF">HZI73_02855</name>
</gene>
<dbReference type="InterPro" id="IPR014755">
    <property type="entry name" value="Cu-Rt/internalin_Ig-like"/>
</dbReference>
<reference evidence="2" key="1">
    <citation type="submission" date="2020-07" db="EMBL/GenBank/DDBJ databases">
        <title>Vallitalea pronyensis genome.</title>
        <authorList>
            <person name="Postec A."/>
        </authorList>
    </citation>
    <scope>NUCLEOTIDE SEQUENCE</scope>
    <source>
        <strain evidence="2">FatNI3</strain>
    </source>
</reference>
<keyword evidence="1" id="KW-0732">Signal</keyword>
<name>A0A8J8MGC7_9FIRM</name>
<dbReference type="RefSeq" id="WP_212696752.1">
    <property type="nucleotide sequence ID" value="NZ_CP058649.1"/>
</dbReference>
<sequence>MRTQMKIIMGLLIMTSLVLLTEPISAQESKDEIETVKRLGLMKGYTGELTDEYLSEHATRLQVAIIFLRLKGLEDEAKYYKGTNSFVDYKEVAWIGGRNILSYLKDNPNLGWSGHKNMFRPNDVIDAQAFYKIMLEALGYRLDKDYKWSEVITFAKNKGLSKVADIKEMTNRHLAIALVEGLQALTTDGVKLIDSLDADGIISENSTNIGLENTIVKGNMISARCIDTTAILALFNQEVSLDIEDFNLKDIEGKKYNLKYIEKLPNERGALLISEQLEKGMLYTLTYKDNNIDIVPIVEKDTVAPKIESAVSLEGDLVRVIFNTRNIRKNTLGVDYFTIDSTLDKDAMVTDVQLDDDEMKKDNNRNKTVVLLRIEGLDSGKVYTVSSQQVESYNNEIAAIGESKCIFGAIQMDNKSPELKSVSSVFGNKVDLVFDENNLLDEATALNKDNYKIVPHLEILDIIIERNTLNDDNIIRLTTSNQQNTVYTIEVKNISDGMNVMNQSKSMVFAGQIKSDYQSVNDVKVIDSTTIEITYAYDGNETVLDIANYMIDNGVLVVDAEYKVNTANNNVEYSKVILTTTPMQSKLYQLSISETAQDQLGQPLREKTKLTFAGLPLDTIFDDNITALTLDTFTVKLTFNEVLDETLATNIRNYYIEGLGYPAQACLSIDGKEVVLTIPKQQSDIYKVRINNLVDKFGNLIKNNTVVVFAGIADIK</sequence>
<protein>
    <recommendedName>
        <fullName evidence="4">SbsA Ig-like domain-containing protein</fullName>
    </recommendedName>
</protein>
<evidence type="ECO:0008006" key="4">
    <source>
        <dbReference type="Google" id="ProtNLM"/>
    </source>
</evidence>
<evidence type="ECO:0000313" key="3">
    <source>
        <dbReference type="Proteomes" id="UP000683246"/>
    </source>
</evidence>
<dbReference type="InterPro" id="IPR036313">
    <property type="entry name" value="PepX_N_dom_sf"/>
</dbReference>